<evidence type="ECO:0000313" key="4">
    <source>
        <dbReference type="Proteomes" id="UP001209694"/>
    </source>
</evidence>
<accession>A0A2N0AS20</accession>
<reference evidence="1" key="3">
    <citation type="submission" date="2022-06" db="EMBL/GenBank/DDBJ databases">
        <title>Leptospira isolates from biofilms formed at urban environments.</title>
        <authorList>
            <person name="Ribeiro P.S."/>
            <person name="Sousa T."/>
            <person name="Carvalho N."/>
            <person name="Aburjaile F."/>
            <person name="Neves F."/>
            <person name="Oliveira D."/>
            <person name="Blanco L."/>
            <person name="Lima J."/>
            <person name="Costa F."/>
            <person name="Brenig B."/>
            <person name="Soares S."/>
            <person name="Ramos R."/>
            <person name="Goes-Neto A."/>
            <person name="Matiuzzi M."/>
            <person name="Azevedo V."/>
            <person name="Ristow P."/>
        </authorList>
    </citation>
    <scope>NUCLEOTIDE SEQUENCE</scope>
    <source>
        <strain evidence="1">VSF7</strain>
    </source>
</reference>
<dbReference type="GeneID" id="93341238"/>
<reference evidence="2" key="1">
    <citation type="submission" date="2018-10" db="EMBL/GenBank/DDBJ databases">
        <authorList>
            <person name="Vincent A.T."/>
            <person name="Schiettekatte O."/>
            <person name="Bourhy P."/>
            <person name="Veyrier F.J."/>
            <person name="Picardeau M."/>
        </authorList>
    </citation>
    <scope>NUCLEOTIDE SEQUENCE</scope>
    <source>
        <strain evidence="2">201702449</strain>
    </source>
</reference>
<dbReference type="Proteomes" id="UP001209694">
    <property type="component" value="Unassembled WGS sequence"/>
</dbReference>
<dbReference type="Proteomes" id="UP000297352">
    <property type="component" value="Unassembled WGS sequence"/>
</dbReference>
<protein>
    <submittedName>
        <fullName evidence="1">Uncharacterized protein</fullName>
    </submittedName>
</protein>
<gene>
    <name evidence="2" type="ORF">EHQ60_15900</name>
    <name evidence="1" type="ORF">ND810_11080</name>
</gene>
<dbReference type="RefSeq" id="WP_100726942.1">
    <property type="nucleotide sequence ID" value="NZ_JAIZBN010000001.1"/>
</dbReference>
<keyword evidence="3" id="KW-1185">Reference proteome</keyword>
<dbReference type="EMBL" id="RQGI01000059">
    <property type="protein sequence ID" value="TGL67391.1"/>
    <property type="molecule type" value="Genomic_DNA"/>
</dbReference>
<evidence type="ECO:0000313" key="2">
    <source>
        <dbReference type="EMBL" id="TGL67391.1"/>
    </source>
</evidence>
<name>A0A2N0AS20_9LEPT</name>
<sequence>MHPKVFETSYIRKEYLEHELRKLLLDMNDLEYKELNDYDKGGYDGFNQAITLVLKKLQN</sequence>
<proteinExistence type="predicted"/>
<dbReference type="AlphaFoldDB" id="A0A2N0AS20"/>
<reference evidence="2" key="2">
    <citation type="journal article" date="2019" name="PLoS Negl. Trop. Dis.">
        <title>Revisiting the worldwide diversity of Leptospira species in the environment.</title>
        <authorList>
            <person name="Vincent A.T."/>
            <person name="Schiettekatte O."/>
            <person name="Bourhy P."/>
            <person name="Veyrier F.J."/>
            <person name="Picardeau M."/>
        </authorList>
    </citation>
    <scope>NUCLEOTIDE SEQUENCE</scope>
    <source>
        <strain evidence="2">201702449</strain>
    </source>
</reference>
<organism evidence="1 4">
    <name type="scientific">Leptospira levettii</name>
    <dbReference type="NCBI Taxonomy" id="2023178"/>
    <lineage>
        <taxon>Bacteria</taxon>
        <taxon>Pseudomonadati</taxon>
        <taxon>Spirochaetota</taxon>
        <taxon>Spirochaetia</taxon>
        <taxon>Leptospirales</taxon>
        <taxon>Leptospiraceae</taxon>
        <taxon>Leptospira</taxon>
    </lineage>
</organism>
<dbReference type="EMBL" id="JAMQQD010000003">
    <property type="protein sequence ID" value="MCW7515698.1"/>
    <property type="molecule type" value="Genomic_DNA"/>
</dbReference>
<comment type="caution">
    <text evidence="1">The sequence shown here is derived from an EMBL/GenBank/DDBJ whole genome shotgun (WGS) entry which is preliminary data.</text>
</comment>
<evidence type="ECO:0000313" key="1">
    <source>
        <dbReference type="EMBL" id="MCW7515698.1"/>
    </source>
</evidence>
<evidence type="ECO:0000313" key="3">
    <source>
        <dbReference type="Proteomes" id="UP000297352"/>
    </source>
</evidence>